<feature type="domain" description="Endoribonuclease YicC-like C-terminal" evidence="1">
    <location>
        <begin position="37"/>
        <end position="148"/>
    </location>
</feature>
<evidence type="ECO:0000259" key="1">
    <source>
        <dbReference type="Pfam" id="PF08340"/>
    </source>
</evidence>
<proteinExistence type="predicted"/>
<evidence type="ECO:0000313" key="3">
    <source>
        <dbReference type="Proteomes" id="UP000078200"/>
    </source>
</evidence>
<dbReference type="PANTHER" id="PTHR30636">
    <property type="entry name" value="UPF0701 PROTEIN YICC"/>
    <property type="match status" value="1"/>
</dbReference>
<reference evidence="2" key="1">
    <citation type="submission" date="2020-05" db="UniProtKB">
        <authorList>
            <consortium name="EnsemblMetazoa"/>
        </authorList>
    </citation>
    <scope>IDENTIFICATION</scope>
    <source>
        <strain evidence="2">TTRI</strain>
    </source>
</reference>
<dbReference type="Proteomes" id="UP000078200">
    <property type="component" value="Unassembled WGS sequence"/>
</dbReference>
<dbReference type="VEuPathDB" id="VectorBase:GAUT007579"/>
<dbReference type="Pfam" id="PF08340">
    <property type="entry name" value="YicC-like_C"/>
    <property type="match status" value="1"/>
</dbReference>
<keyword evidence="3" id="KW-1185">Reference proteome</keyword>
<dbReference type="EnsemblMetazoa" id="GAUT007579-RA">
    <property type="protein sequence ID" value="GAUT007579-PA"/>
    <property type="gene ID" value="GAUT007579"/>
</dbReference>
<dbReference type="InterPro" id="IPR013551">
    <property type="entry name" value="YicC-like_C"/>
</dbReference>
<name>A0A1A9UKI8_GLOAU</name>
<dbReference type="InterPro" id="IPR005229">
    <property type="entry name" value="YicC/YloC-like"/>
</dbReference>
<evidence type="ECO:0000313" key="2">
    <source>
        <dbReference type="EnsemblMetazoa" id="GAUT007579-PA"/>
    </source>
</evidence>
<sequence>MAWKFRLFEGKELKKIIEEKLSSINLEIDKLNSNLVTCFKEYRKKLNNKIREINVKYDTNRLEQEIAIVISKTDINEEIDRISIHTKRLFDILNNERLIGMKSNFILQEIIRESNTITSKAININIVKSAIEIKILTEQIREQIQNIE</sequence>
<dbReference type="GO" id="GO:0004521">
    <property type="term" value="F:RNA endonuclease activity"/>
    <property type="evidence" value="ECO:0007669"/>
    <property type="project" value="InterPro"/>
</dbReference>
<accession>A0A1A9UKI8</accession>
<protein>
    <submittedName>
        <fullName evidence="2">DUF1732 domain-containing protein</fullName>
    </submittedName>
</protein>
<organism evidence="2 3">
    <name type="scientific">Glossina austeni</name>
    <name type="common">Savannah tsetse fly</name>
    <dbReference type="NCBI Taxonomy" id="7395"/>
    <lineage>
        <taxon>Eukaryota</taxon>
        <taxon>Metazoa</taxon>
        <taxon>Ecdysozoa</taxon>
        <taxon>Arthropoda</taxon>
        <taxon>Hexapoda</taxon>
        <taxon>Insecta</taxon>
        <taxon>Pterygota</taxon>
        <taxon>Neoptera</taxon>
        <taxon>Endopterygota</taxon>
        <taxon>Diptera</taxon>
        <taxon>Brachycera</taxon>
        <taxon>Muscomorpha</taxon>
        <taxon>Hippoboscoidea</taxon>
        <taxon>Glossinidae</taxon>
        <taxon>Glossina</taxon>
    </lineage>
</organism>
<dbReference type="PANTHER" id="PTHR30636:SF3">
    <property type="entry name" value="UPF0701 PROTEIN YICC"/>
    <property type="match status" value="1"/>
</dbReference>
<dbReference type="AlphaFoldDB" id="A0A1A9UKI8"/>